<feature type="transmembrane region" description="Helical" evidence="6">
    <location>
        <begin position="769"/>
        <end position="790"/>
    </location>
</feature>
<keyword evidence="9" id="KW-1185">Reference proteome</keyword>
<evidence type="ECO:0000256" key="3">
    <source>
        <dbReference type="ARBA" id="ARBA00022692"/>
    </source>
</evidence>
<feature type="transmembrane region" description="Helical" evidence="6">
    <location>
        <begin position="263"/>
        <end position="285"/>
    </location>
</feature>
<dbReference type="PANTHER" id="PTHR23302">
    <property type="entry name" value="TRANSMEMBRANE CHANNEL-RELATED"/>
    <property type="match status" value="1"/>
</dbReference>
<dbReference type="InterPro" id="IPR012496">
    <property type="entry name" value="TMC_dom"/>
</dbReference>
<feature type="compositionally biased region" description="Low complexity" evidence="7">
    <location>
        <begin position="857"/>
        <end position="866"/>
    </location>
</feature>
<dbReference type="Proteomes" id="UP001318040">
    <property type="component" value="Chromosome 19"/>
</dbReference>
<organism evidence="9 10">
    <name type="scientific">Petromyzon marinus</name>
    <name type="common">Sea lamprey</name>
    <dbReference type="NCBI Taxonomy" id="7757"/>
    <lineage>
        <taxon>Eukaryota</taxon>
        <taxon>Metazoa</taxon>
        <taxon>Chordata</taxon>
        <taxon>Craniata</taxon>
        <taxon>Vertebrata</taxon>
        <taxon>Cyclostomata</taxon>
        <taxon>Hyperoartia</taxon>
        <taxon>Petromyzontiformes</taxon>
        <taxon>Petromyzontidae</taxon>
        <taxon>Petromyzon</taxon>
    </lineage>
</organism>
<feature type="transmembrane region" description="Helical" evidence="6">
    <location>
        <begin position="344"/>
        <end position="362"/>
    </location>
</feature>
<evidence type="ECO:0000313" key="9">
    <source>
        <dbReference type="Proteomes" id="UP001318040"/>
    </source>
</evidence>
<keyword evidence="3 6" id="KW-0812">Transmembrane</keyword>
<feature type="transmembrane region" description="Helical" evidence="6">
    <location>
        <begin position="514"/>
        <end position="532"/>
    </location>
</feature>
<evidence type="ECO:0000256" key="2">
    <source>
        <dbReference type="ARBA" id="ARBA00006510"/>
    </source>
</evidence>
<dbReference type="RefSeq" id="XP_032812747.1">
    <property type="nucleotide sequence ID" value="XM_032956856.1"/>
</dbReference>
<evidence type="ECO:0000256" key="7">
    <source>
        <dbReference type="SAM" id="MobiDB-lite"/>
    </source>
</evidence>
<feature type="compositionally biased region" description="Acidic residues" evidence="7">
    <location>
        <begin position="14"/>
        <end position="39"/>
    </location>
</feature>
<feature type="transmembrane region" description="Helical" evidence="6">
    <location>
        <begin position="666"/>
        <end position="688"/>
    </location>
</feature>
<dbReference type="InterPro" id="IPR038900">
    <property type="entry name" value="TMC"/>
</dbReference>
<feature type="transmembrane region" description="Helical" evidence="6">
    <location>
        <begin position="433"/>
        <end position="457"/>
    </location>
</feature>
<feature type="transmembrane region" description="Helical" evidence="6">
    <location>
        <begin position="709"/>
        <end position="730"/>
    </location>
</feature>
<sequence>MPRHKRLAINESDVSIEVDANEQGSDSEEEDDDESDAEQGDGAVNGELRSSDNEDAPRNRRKRPPPRKDARAQRKGRRGQGRDRGRGSKPRQRRQQQSDDEDDSEEEEEEEQSEDEDSTGGKQRGKKGSKKEKGKKTNKDASNDSGSEGEISLSAEELEKLMEQVEEQKKLISTLRNKPWRMKRRLQTLREAQTFVEKFEGALGKGRGRKLYAYKVLMTKKWMKFKRDFENFRTACIPWEMKIKEIESHFGSSVASYFIFLRWMYGINMVLFGLTFGLVMVPEALMGRPYGSMPRKAVPRNDSATAMNFATLWNFMGLAQYSVLFCGYYDNQRQVGWLKYRLPLAYFLVGLGCFAYSFMVLIRTMARNVHESQGGEGDDNFNFSWKMFTSWDYLIGNPETADSKIASTTTVFRESIVEEQENRKEENVHLQRFLRVLANFLIAWSLAGSGYLIYYVVKRAQTFSRNGWDNYGWWERNEVNVVMSLLSMFCPALFDMIGELENYHPRIALRWQLARIFALFMGNLYTFIIALMDEINNKLVEESKLRNSTQMQFILHPFYPVVLNGTLAENATMPPPIPIDPMDIPRGPCWETMVGQEFVRLTVSDTLTTYVTILVGDFGRAVFVRLFNHCWCWDLEYGFPSYGEFDISGNVLGLIFNQGMIWMGSFYAPCLPAINVLRLLASMYLQCWAVMSSNVPHERVFKASRSNNFYMAILLFILFLSLLPTAYTIVSLPPSFDCGPFSGKTRMYEVIQETIEADFPAWFSTVFSYAANPGLILPLILLMVLALYYLQAVSQSYKDANLELKKKLQMQRDDEKNKKSKAAGLMEDFEEEQTNVDVKKGSEVGAATGAGKGGGDKPAAAAAASGEAERGAKHGPAAHEGPSAAQGQQQSGQAAGAGAGRGQSQPNGARSTRGESDFPQGPPQPGRGRGGGSRHPYPRYAHPQYLYGYPPYAHPSMMYHPPWGGGGMLPGYPRPPRAMMRGGPTY</sequence>
<feature type="compositionally biased region" description="Acidic residues" evidence="7">
    <location>
        <begin position="98"/>
        <end position="118"/>
    </location>
</feature>
<evidence type="ECO:0000256" key="5">
    <source>
        <dbReference type="ARBA" id="ARBA00023136"/>
    </source>
</evidence>
<evidence type="ECO:0000256" key="6">
    <source>
        <dbReference type="RuleBase" id="RU310713"/>
    </source>
</evidence>
<protein>
    <recommendedName>
        <fullName evidence="6">Transmembrane channel-like protein</fullName>
    </recommendedName>
</protein>
<dbReference type="Pfam" id="PF07810">
    <property type="entry name" value="TMC"/>
    <property type="match status" value="1"/>
</dbReference>
<dbReference type="GO" id="GO:0050910">
    <property type="term" value="P:detection of mechanical stimulus involved in sensory perception of sound"/>
    <property type="evidence" value="ECO:0007669"/>
    <property type="project" value="TreeGrafter"/>
</dbReference>
<dbReference type="AlphaFoldDB" id="A0AAJ7T9W2"/>
<feature type="compositionally biased region" description="Low complexity" evidence="7">
    <location>
        <begin position="883"/>
        <end position="894"/>
    </location>
</feature>
<feature type="region of interest" description="Disordered" evidence="7">
    <location>
        <begin position="809"/>
        <end position="943"/>
    </location>
</feature>
<reference evidence="10" key="1">
    <citation type="submission" date="2025-08" db="UniProtKB">
        <authorList>
            <consortium name="RefSeq"/>
        </authorList>
    </citation>
    <scope>IDENTIFICATION</scope>
    <source>
        <tissue evidence="10">Sperm</tissue>
    </source>
</reference>
<comment type="similarity">
    <text evidence="2 6">Belongs to the TMC family.</text>
</comment>
<evidence type="ECO:0000256" key="1">
    <source>
        <dbReference type="ARBA" id="ARBA00004141"/>
    </source>
</evidence>
<dbReference type="PANTHER" id="PTHR23302:SF18">
    <property type="entry name" value="TRANSMEMBRANE CHANNEL-LIKE PROTEIN 1"/>
    <property type="match status" value="1"/>
</dbReference>
<dbReference type="GO" id="GO:0008381">
    <property type="term" value="F:mechanosensitive monoatomic ion channel activity"/>
    <property type="evidence" value="ECO:0007669"/>
    <property type="project" value="TreeGrafter"/>
</dbReference>
<evidence type="ECO:0000259" key="8">
    <source>
        <dbReference type="Pfam" id="PF07810"/>
    </source>
</evidence>
<dbReference type="GO" id="GO:0060005">
    <property type="term" value="P:vestibular reflex"/>
    <property type="evidence" value="ECO:0007669"/>
    <property type="project" value="TreeGrafter"/>
</dbReference>
<feature type="domain" description="TMC" evidence="8">
    <location>
        <begin position="589"/>
        <end position="704"/>
    </location>
</feature>
<evidence type="ECO:0000256" key="4">
    <source>
        <dbReference type="ARBA" id="ARBA00022989"/>
    </source>
</evidence>
<comment type="subcellular location">
    <subcellularLocation>
        <location evidence="1 6">Membrane</location>
        <topology evidence="1 6">Multi-pass membrane protein</topology>
    </subcellularLocation>
</comment>
<name>A0AAJ7T9W2_PETMA</name>
<dbReference type="GO" id="GO:0005886">
    <property type="term" value="C:plasma membrane"/>
    <property type="evidence" value="ECO:0007669"/>
    <property type="project" value="InterPro"/>
</dbReference>
<gene>
    <name evidence="10" type="primary">LOC116943737</name>
</gene>
<dbReference type="KEGG" id="pmrn:116943737"/>
<evidence type="ECO:0000313" key="10">
    <source>
        <dbReference type="RefSeq" id="XP_032812747.1"/>
    </source>
</evidence>
<keyword evidence="4 6" id="KW-1133">Transmembrane helix</keyword>
<feature type="region of interest" description="Disordered" evidence="7">
    <location>
        <begin position="1"/>
        <end position="151"/>
    </location>
</feature>
<proteinExistence type="inferred from homology"/>
<feature type="compositionally biased region" description="Basic residues" evidence="7">
    <location>
        <begin position="123"/>
        <end position="134"/>
    </location>
</feature>
<feature type="transmembrane region" description="Helical" evidence="6">
    <location>
        <begin position="306"/>
        <end position="324"/>
    </location>
</feature>
<keyword evidence="5 6" id="KW-0472">Membrane</keyword>
<accession>A0AAJ7T9W2</accession>
<feature type="compositionally biased region" description="Basic and acidic residues" evidence="7">
    <location>
        <begin position="49"/>
        <end position="58"/>
    </location>
</feature>